<proteinExistence type="predicted"/>
<feature type="compositionally biased region" description="Low complexity" evidence="1">
    <location>
        <begin position="1"/>
        <end position="16"/>
    </location>
</feature>
<name>A0A166AEU3_EXIGL</name>
<dbReference type="Proteomes" id="UP000077266">
    <property type="component" value="Unassembled WGS sequence"/>
</dbReference>
<evidence type="ECO:0000313" key="3">
    <source>
        <dbReference type="Proteomes" id="UP000077266"/>
    </source>
</evidence>
<dbReference type="AlphaFoldDB" id="A0A166AEU3"/>
<evidence type="ECO:0000256" key="1">
    <source>
        <dbReference type="SAM" id="MobiDB-lite"/>
    </source>
</evidence>
<dbReference type="InParanoid" id="A0A166AEU3"/>
<keyword evidence="3" id="KW-1185">Reference proteome</keyword>
<evidence type="ECO:0000313" key="2">
    <source>
        <dbReference type="EMBL" id="KZV91229.1"/>
    </source>
</evidence>
<organism evidence="2 3">
    <name type="scientific">Exidia glandulosa HHB12029</name>
    <dbReference type="NCBI Taxonomy" id="1314781"/>
    <lineage>
        <taxon>Eukaryota</taxon>
        <taxon>Fungi</taxon>
        <taxon>Dikarya</taxon>
        <taxon>Basidiomycota</taxon>
        <taxon>Agaricomycotina</taxon>
        <taxon>Agaricomycetes</taxon>
        <taxon>Auriculariales</taxon>
        <taxon>Exidiaceae</taxon>
        <taxon>Exidia</taxon>
    </lineage>
</organism>
<accession>A0A166AEU3</accession>
<feature type="region of interest" description="Disordered" evidence="1">
    <location>
        <begin position="1"/>
        <end position="43"/>
    </location>
</feature>
<sequence>MSWLACASSSAGLSSAVRERRLDDEGERSGDSGGVSWTTTHWSPVGRERDMSKLWVPRVWDDQESLSGERGLSNGERGSALRVPNRPRSGSRRR</sequence>
<feature type="compositionally biased region" description="Basic and acidic residues" evidence="1">
    <location>
        <begin position="17"/>
        <end position="30"/>
    </location>
</feature>
<protein>
    <submittedName>
        <fullName evidence="2">Uncharacterized protein</fullName>
    </submittedName>
</protein>
<feature type="region of interest" description="Disordered" evidence="1">
    <location>
        <begin position="64"/>
        <end position="94"/>
    </location>
</feature>
<gene>
    <name evidence="2" type="ORF">EXIGLDRAFT_719593</name>
</gene>
<reference evidence="2 3" key="1">
    <citation type="journal article" date="2016" name="Mol. Biol. Evol.">
        <title>Comparative Genomics of Early-Diverging Mushroom-Forming Fungi Provides Insights into the Origins of Lignocellulose Decay Capabilities.</title>
        <authorList>
            <person name="Nagy L.G."/>
            <person name="Riley R."/>
            <person name="Tritt A."/>
            <person name="Adam C."/>
            <person name="Daum C."/>
            <person name="Floudas D."/>
            <person name="Sun H."/>
            <person name="Yadav J.S."/>
            <person name="Pangilinan J."/>
            <person name="Larsson K.H."/>
            <person name="Matsuura K."/>
            <person name="Barry K."/>
            <person name="Labutti K."/>
            <person name="Kuo R."/>
            <person name="Ohm R.A."/>
            <person name="Bhattacharya S.S."/>
            <person name="Shirouzu T."/>
            <person name="Yoshinaga Y."/>
            <person name="Martin F.M."/>
            <person name="Grigoriev I.V."/>
            <person name="Hibbett D.S."/>
        </authorList>
    </citation>
    <scope>NUCLEOTIDE SEQUENCE [LARGE SCALE GENOMIC DNA]</scope>
    <source>
        <strain evidence="2 3">HHB12029</strain>
    </source>
</reference>
<dbReference type="EMBL" id="KV426032">
    <property type="protein sequence ID" value="KZV91229.1"/>
    <property type="molecule type" value="Genomic_DNA"/>
</dbReference>